<evidence type="ECO:0000256" key="1">
    <source>
        <dbReference type="ARBA" id="ARBA00022448"/>
    </source>
</evidence>
<dbReference type="STRING" id="1963862.B4O97_17795"/>
<gene>
    <name evidence="5" type="ORF">B4O97_17795</name>
</gene>
<comment type="caution">
    <text evidence="5">The sequence shown here is derived from an EMBL/GenBank/DDBJ whole genome shotgun (WGS) entry which is preliminary data.</text>
</comment>
<feature type="domain" description="ABC transporter" evidence="4">
    <location>
        <begin position="5"/>
        <end position="241"/>
    </location>
</feature>
<dbReference type="SMART" id="SM00382">
    <property type="entry name" value="AAA"/>
    <property type="match status" value="1"/>
</dbReference>
<evidence type="ECO:0000313" key="5">
    <source>
        <dbReference type="EMBL" id="ORC30694.1"/>
    </source>
</evidence>
<dbReference type="AlphaFoldDB" id="A0A1Y1RTI8"/>
<proteinExistence type="predicted"/>
<evidence type="ECO:0000313" key="6">
    <source>
        <dbReference type="Proteomes" id="UP000192343"/>
    </source>
</evidence>
<dbReference type="InterPro" id="IPR003439">
    <property type="entry name" value="ABC_transporter-like_ATP-bd"/>
</dbReference>
<dbReference type="PANTHER" id="PTHR42794">
    <property type="entry name" value="HEMIN IMPORT ATP-BINDING PROTEIN HMUV"/>
    <property type="match status" value="1"/>
</dbReference>
<sequence length="259" mass="28577">MKGKLDASGVSFSYGNRRVLRDVSLSVQPGVFSAIIGPNGSGKTTFLKNLLRQLTPQRGTVLLDGREIRELSRREYARAAGSVPQNPSLDYEYTVEDIVLMGRYPHLGRLQRLSAGDREIAHEAMRRAEVLELRDQHITRLSGGEAQRVVIARALTQEPQILALDEPTNHLDIRHQTAILGLLKDLCRDKGIAVVTILHDLNFALGYADMVLLLHEGSVYSSGPPGEILTPRAIEEVYGVEAAVTTNPINGKPHIVYRT</sequence>
<dbReference type="Gene3D" id="3.40.50.300">
    <property type="entry name" value="P-loop containing nucleotide triphosphate hydrolases"/>
    <property type="match status" value="1"/>
</dbReference>
<dbReference type="RefSeq" id="WP_083052868.1">
    <property type="nucleotide sequence ID" value="NZ_CAXXQO010000003.1"/>
</dbReference>
<dbReference type="Pfam" id="PF00005">
    <property type="entry name" value="ABC_tran"/>
    <property type="match status" value="1"/>
</dbReference>
<dbReference type="OrthoDB" id="9799337at2"/>
<dbReference type="InterPro" id="IPR027417">
    <property type="entry name" value="P-loop_NTPase"/>
</dbReference>
<dbReference type="FunFam" id="3.40.50.300:FF:000134">
    <property type="entry name" value="Iron-enterobactin ABC transporter ATP-binding protein"/>
    <property type="match status" value="1"/>
</dbReference>
<organism evidence="5 6">
    <name type="scientific">Marispirochaeta aestuarii</name>
    <dbReference type="NCBI Taxonomy" id="1963862"/>
    <lineage>
        <taxon>Bacteria</taxon>
        <taxon>Pseudomonadati</taxon>
        <taxon>Spirochaetota</taxon>
        <taxon>Spirochaetia</taxon>
        <taxon>Spirochaetales</taxon>
        <taxon>Spirochaetaceae</taxon>
        <taxon>Marispirochaeta</taxon>
    </lineage>
</organism>
<keyword evidence="1" id="KW-0813">Transport</keyword>
<name>A0A1Y1RTI8_9SPIO</name>
<dbReference type="CDD" id="cd03214">
    <property type="entry name" value="ABC_Iron-Siderophores_B12_Hemin"/>
    <property type="match status" value="1"/>
</dbReference>
<evidence type="ECO:0000256" key="3">
    <source>
        <dbReference type="ARBA" id="ARBA00022840"/>
    </source>
</evidence>
<reference evidence="5 6" key="1">
    <citation type="submission" date="2017-03" db="EMBL/GenBank/DDBJ databases">
        <title>Draft Genome sequence of Marispirochaeta sp. strain JC444.</title>
        <authorList>
            <person name="Shivani Y."/>
            <person name="Subhash Y."/>
            <person name="Sasikala C."/>
            <person name="Ramana C."/>
        </authorList>
    </citation>
    <scope>NUCLEOTIDE SEQUENCE [LARGE SCALE GENOMIC DNA]</scope>
    <source>
        <strain evidence="5 6">JC444</strain>
    </source>
</reference>
<dbReference type="PROSITE" id="PS50893">
    <property type="entry name" value="ABC_TRANSPORTER_2"/>
    <property type="match status" value="1"/>
</dbReference>
<dbReference type="Proteomes" id="UP000192343">
    <property type="component" value="Unassembled WGS sequence"/>
</dbReference>
<dbReference type="PROSITE" id="PS00211">
    <property type="entry name" value="ABC_TRANSPORTER_1"/>
    <property type="match status" value="1"/>
</dbReference>
<dbReference type="SUPFAM" id="SSF52540">
    <property type="entry name" value="P-loop containing nucleoside triphosphate hydrolases"/>
    <property type="match status" value="1"/>
</dbReference>
<dbReference type="GO" id="GO:0005524">
    <property type="term" value="F:ATP binding"/>
    <property type="evidence" value="ECO:0007669"/>
    <property type="project" value="UniProtKB-KW"/>
</dbReference>
<dbReference type="InterPro" id="IPR003593">
    <property type="entry name" value="AAA+_ATPase"/>
</dbReference>
<accession>A0A1Y1RTI8</accession>
<evidence type="ECO:0000259" key="4">
    <source>
        <dbReference type="PROSITE" id="PS50893"/>
    </source>
</evidence>
<keyword evidence="3" id="KW-0067">ATP-binding</keyword>
<dbReference type="GO" id="GO:0016887">
    <property type="term" value="F:ATP hydrolysis activity"/>
    <property type="evidence" value="ECO:0007669"/>
    <property type="project" value="InterPro"/>
</dbReference>
<dbReference type="PANTHER" id="PTHR42794:SF2">
    <property type="entry name" value="ABC TRANSPORTER ATP-BINDING PROTEIN"/>
    <property type="match status" value="1"/>
</dbReference>
<evidence type="ECO:0000256" key="2">
    <source>
        <dbReference type="ARBA" id="ARBA00022741"/>
    </source>
</evidence>
<dbReference type="InterPro" id="IPR017871">
    <property type="entry name" value="ABC_transporter-like_CS"/>
</dbReference>
<dbReference type="EMBL" id="MWQY01000029">
    <property type="protein sequence ID" value="ORC30694.1"/>
    <property type="molecule type" value="Genomic_DNA"/>
</dbReference>
<keyword evidence="2" id="KW-0547">Nucleotide-binding</keyword>
<protein>
    <recommendedName>
        <fullName evidence="4">ABC transporter domain-containing protein</fullName>
    </recommendedName>
</protein>
<keyword evidence="6" id="KW-1185">Reference proteome</keyword>